<keyword evidence="1" id="KW-0808">Transferase</keyword>
<dbReference type="SUPFAM" id="SSF56112">
    <property type="entry name" value="Protein kinase-like (PK-like)"/>
    <property type="match status" value="1"/>
</dbReference>
<keyword evidence="1" id="KW-0675">Receptor</keyword>
<proteinExistence type="predicted"/>
<dbReference type="Proteomes" id="UP001180020">
    <property type="component" value="Unassembled WGS sequence"/>
</dbReference>
<gene>
    <name evidence="1" type="primary">LECRK91</name>
    <name evidence="1" type="ORF">QJS10_CPA05g01474</name>
</gene>
<evidence type="ECO:0000313" key="1">
    <source>
        <dbReference type="EMBL" id="KAK1317853.1"/>
    </source>
</evidence>
<dbReference type="PANTHER" id="PTHR46146">
    <property type="entry name" value="SERINE/THREONINE-PROTEIN KINASE-LIKE PROTEIN CCR4"/>
    <property type="match status" value="1"/>
</dbReference>
<dbReference type="AlphaFoldDB" id="A0AAV9EYC2"/>
<organism evidence="1 2">
    <name type="scientific">Acorus calamus</name>
    <name type="common">Sweet flag</name>
    <dbReference type="NCBI Taxonomy" id="4465"/>
    <lineage>
        <taxon>Eukaryota</taxon>
        <taxon>Viridiplantae</taxon>
        <taxon>Streptophyta</taxon>
        <taxon>Embryophyta</taxon>
        <taxon>Tracheophyta</taxon>
        <taxon>Spermatophyta</taxon>
        <taxon>Magnoliopsida</taxon>
        <taxon>Liliopsida</taxon>
        <taxon>Acoraceae</taxon>
        <taxon>Acorus</taxon>
    </lineage>
</organism>
<dbReference type="EMBL" id="JAUJYO010000005">
    <property type="protein sequence ID" value="KAK1317853.1"/>
    <property type="molecule type" value="Genomic_DNA"/>
</dbReference>
<keyword evidence="2" id="KW-1185">Reference proteome</keyword>
<accession>A0AAV9EYC2</accession>
<protein>
    <submittedName>
        <fullName evidence="1">L-type lectin-domain containing receptor kinase IX.1</fullName>
    </submittedName>
</protein>
<keyword evidence="1" id="KW-0418">Kinase</keyword>
<reference evidence="1" key="1">
    <citation type="journal article" date="2023" name="Nat. Commun.">
        <title>Diploid and tetraploid genomes of Acorus and the evolution of monocots.</title>
        <authorList>
            <person name="Ma L."/>
            <person name="Liu K.W."/>
            <person name="Li Z."/>
            <person name="Hsiao Y.Y."/>
            <person name="Qi Y."/>
            <person name="Fu T."/>
            <person name="Tang G.D."/>
            <person name="Zhang D."/>
            <person name="Sun W.H."/>
            <person name="Liu D.K."/>
            <person name="Li Y."/>
            <person name="Chen G.Z."/>
            <person name="Liu X.D."/>
            <person name="Liao X.Y."/>
            <person name="Jiang Y.T."/>
            <person name="Yu X."/>
            <person name="Hao Y."/>
            <person name="Huang J."/>
            <person name="Zhao X.W."/>
            <person name="Ke S."/>
            <person name="Chen Y.Y."/>
            <person name="Wu W.L."/>
            <person name="Hsu J.L."/>
            <person name="Lin Y.F."/>
            <person name="Huang M.D."/>
            <person name="Li C.Y."/>
            <person name="Huang L."/>
            <person name="Wang Z.W."/>
            <person name="Zhao X."/>
            <person name="Zhong W.Y."/>
            <person name="Peng D.H."/>
            <person name="Ahmad S."/>
            <person name="Lan S."/>
            <person name="Zhang J.S."/>
            <person name="Tsai W.C."/>
            <person name="Van de Peer Y."/>
            <person name="Liu Z.J."/>
        </authorList>
    </citation>
    <scope>NUCLEOTIDE SEQUENCE</scope>
    <source>
        <strain evidence="1">CP</strain>
    </source>
</reference>
<name>A0AAV9EYC2_ACOCL</name>
<evidence type="ECO:0000313" key="2">
    <source>
        <dbReference type="Proteomes" id="UP001180020"/>
    </source>
</evidence>
<dbReference type="Gene3D" id="3.30.200.20">
    <property type="entry name" value="Phosphorylase Kinase, domain 1"/>
    <property type="match status" value="1"/>
</dbReference>
<comment type="caution">
    <text evidence="1">The sequence shown here is derived from an EMBL/GenBank/DDBJ whole genome shotgun (WGS) entry which is preliminary data.</text>
</comment>
<dbReference type="InterPro" id="IPR011009">
    <property type="entry name" value="Kinase-like_dom_sf"/>
</dbReference>
<dbReference type="GO" id="GO:0016301">
    <property type="term" value="F:kinase activity"/>
    <property type="evidence" value="ECO:0007669"/>
    <property type="project" value="UniProtKB-KW"/>
</dbReference>
<reference evidence="1" key="2">
    <citation type="submission" date="2023-06" db="EMBL/GenBank/DDBJ databases">
        <authorList>
            <person name="Ma L."/>
            <person name="Liu K.-W."/>
            <person name="Li Z."/>
            <person name="Hsiao Y.-Y."/>
            <person name="Qi Y."/>
            <person name="Fu T."/>
            <person name="Tang G."/>
            <person name="Zhang D."/>
            <person name="Sun W.-H."/>
            <person name="Liu D.-K."/>
            <person name="Li Y."/>
            <person name="Chen G.-Z."/>
            <person name="Liu X.-D."/>
            <person name="Liao X.-Y."/>
            <person name="Jiang Y.-T."/>
            <person name="Yu X."/>
            <person name="Hao Y."/>
            <person name="Huang J."/>
            <person name="Zhao X.-W."/>
            <person name="Ke S."/>
            <person name="Chen Y.-Y."/>
            <person name="Wu W.-L."/>
            <person name="Hsu J.-L."/>
            <person name="Lin Y.-F."/>
            <person name="Huang M.-D."/>
            <person name="Li C.-Y."/>
            <person name="Huang L."/>
            <person name="Wang Z.-W."/>
            <person name="Zhao X."/>
            <person name="Zhong W.-Y."/>
            <person name="Peng D.-H."/>
            <person name="Ahmad S."/>
            <person name="Lan S."/>
            <person name="Zhang J.-S."/>
            <person name="Tsai W.-C."/>
            <person name="Van De Peer Y."/>
            <person name="Liu Z.-J."/>
        </authorList>
    </citation>
    <scope>NUCLEOTIDE SEQUENCE</scope>
    <source>
        <strain evidence="1">CP</strain>
        <tissue evidence="1">Leaves</tissue>
    </source>
</reference>
<dbReference type="PANTHER" id="PTHR46146:SF7">
    <property type="entry name" value="OS11G0664000 PROTEIN"/>
    <property type="match status" value="1"/>
</dbReference>
<sequence length="91" mass="10301">MWRMLARGGATTTTTDDDLNLGLERWPQKFPYSKLVTATNNFTEDRKLEEGGFGVVYRGFLDDLGRDVAIRSSLLSHAMVRGSTARVRRSY</sequence>